<name>A0A811GAA0_9GAMM</name>
<protein>
    <submittedName>
        <fullName evidence="1">Uncharacterized protein</fullName>
    </submittedName>
</protein>
<dbReference type="EMBL" id="CADDTS010000022">
    <property type="protein sequence ID" value="CAB1212592.1"/>
    <property type="molecule type" value="Genomic_DNA"/>
</dbReference>
<reference evidence="1 2" key="1">
    <citation type="submission" date="2020-02" db="EMBL/GenBank/DDBJ databases">
        <authorList>
            <person name="Chaudhuri R."/>
        </authorList>
    </citation>
    <scope>NUCLEOTIDE SEQUENCE [LARGE SCALE GENOMIC DNA]</scope>
    <source>
        <strain evidence="1">SFB21</strain>
    </source>
</reference>
<proteinExistence type="predicted"/>
<gene>
    <name evidence="1" type="ORF">SFB21_1156</name>
</gene>
<evidence type="ECO:0000313" key="2">
    <source>
        <dbReference type="Proteomes" id="UP000489961"/>
    </source>
</evidence>
<sequence>MEMDDKKIFKLLQRWYPALELKKIPKKKQRCIFQQFQAWLFAEEVTQHEPAYLMAVDAENPHENGLERCAVLQHSQIDISRTQQDIRQRTMPLYQHYEQHKQVIGKYYNVDAQVFDIVFEEIYELLKAHHFELLIIYAETAYWMAVPEDEVKIRKFCKAFAKQFKAEGICIEHYIKLDCLRST</sequence>
<organism evidence="1 2">
    <name type="scientific">Acinetobacter bouvetii</name>
    <dbReference type="NCBI Taxonomy" id="202951"/>
    <lineage>
        <taxon>Bacteria</taxon>
        <taxon>Pseudomonadati</taxon>
        <taxon>Pseudomonadota</taxon>
        <taxon>Gammaproteobacteria</taxon>
        <taxon>Moraxellales</taxon>
        <taxon>Moraxellaceae</taxon>
        <taxon>Acinetobacter</taxon>
    </lineage>
</organism>
<accession>A0A811GAA0</accession>
<dbReference type="AlphaFoldDB" id="A0A811GAA0"/>
<comment type="caution">
    <text evidence="1">The sequence shown here is derived from an EMBL/GenBank/DDBJ whole genome shotgun (WGS) entry which is preliminary data.</text>
</comment>
<evidence type="ECO:0000313" key="1">
    <source>
        <dbReference type="EMBL" id="CAB1212592.1"/>
    </source>
</evidence>
<dbReference type="Proteomes" id="UP000489961">
    <property type="component" value="Unassembled WGS sequence"/>
</dbReference>